<sequence>MLIQALLTLAVLIAFIFIYRKYKTDNEEFILLKLIGYYLLGSFRFNFNKIALPAGFIAYLVFFRPKINKPVKKALASLGLFVFICGLLIPVIQKSYFERQRIVNASSNNIFTINLKRDHNAIKHKLGINESTKIEDFVASFEKSGAIKELRYEFLTNDNKGIILYNVNFSSNKNQYIINTTKVSEWVQYDRLITEEQFFYALKYLDLKKVKPKVEYPYYSIRCSGDCTSSSWNAQDSNNFLITDKGIDKLNNKDLPVNGYTFWIYGNTTSYGDSYKSYILPIPK</sequence>
<keyword evidence="1" id="KW-0472">Membrane</keyword>
<organism evidence="2 3">
    <name type="scientific">Clostridium estertheticum</name>
    <dbReference type="NCBI Taxonomy" id="238834"/>
    <lineage>
        <taxon>Bacteria</taxon>
        <taxon>Bacillati</taxon>
        <taxon>Bacillota</taxon>
        <taxon>Clostridia</taxon>
        <taxon>Eubacteriales</taxon>
        <taxon>Clostridiaceae</taxon>
        <taxon>Clostridium</taxon>
    </lineage>
</organism>
<dbReference type="AlphaFoldDB" id="A0A7Y3WSZ6"/>
<evidence type="ECO:0000256" key="1">
    <source>
        <dbReference type="SAM" id="Phobius"/>
    </source>
</evidence>
<dbReference type="Proteomes" id="UP000531659">
    <property type="component" value="Unassembled WGS sequence"/>
</dbReference>
<keyword evidence="1" id="KW-1133">Transmembrane helix</keyword>
<accession>A0A7Y3WSZ6</accession>
<feature type="transmembrane region" description="Helical" evidence="1">
    <location>
        <begin position="36"/>
        <end position="62"/>
    </location>
</feature>
<evidence type="ECO:0000313" key="3">
    <source>
        <dbReference type="Proteomes" id="UP000531659"/>
    </source>
</evidence>
<evidence type="ECO:0000313" key="2">
    <source>
        <dbReference type="EMBL" id="NNU76636.1"/>
    </source>
</evidence>
<dbReference type="EMBL" id="JABEYB010000008">
    <property type="protein sequence ID" value="NNU76636.1"/>
    <property type="molecule type" value="Genomic_DNA"/>
</dbReference>
<protein>
    <submittedName>
        <fullName evidence="2">Uncharacterized protein</fullName>
    </submittedName>
</protein>
<dbReference type="RefSeq" id="WP_171297338.1">
    <property type="nucleotide sequence ID" value="NZ_CP087098.1"/>
</dbReference>
<reference evidence="2 3" key="1">
    <citation type="submission" date="2020-05" db="EMBL/GenBank/DDBJ databases">
        <title>Complete genome of Clostridium estertheticum subspecies estertheticum, isolated from Vacuum packed lamb meat from New Zealand imported to Switzerland.</title>
        <authorList>
            <person name="Wambui J."/>
            <person name="Stevens M.J.A."/>
            <person name="Stephan R."/>
        </authorList>
    </citation>
    <scope>NUCLEOTIDE SEQUENCE [LARGE SCALE GENOMIC DNA]</scope>
    <source>
        <strain evidence="2 3">CEST001</strain>
    </source>
</reference>
<feature type="transmembrane region" description="Helical" evidence="1">
    <location>
        <begin position="74"/>
        <end position="92"/>
    </location>
</feature>
<comment type="caution">
    <text evidence="2">The sequence shown here is derived from an EMBL/GenBank/DDBJ whole genome shotgun (WGS) entry which is preliminary data.</text>
</comment>
<name>A0A7Y3WSZ6_9CLOT</name>
<gene>
    <name evidence="2" type="ORF">HLQ16_11895</name>
</gene>
<proteinExistence type="predicted"/>
<keyword evidence="1" id="KW-0812">Transmembrane</keyword>